<dbReference type="EMBL" id="SNWQ01000014">
    <property type="protein sequence ID" value="TDO45013.1"/>
    <property type="molecule type" value="Genomic_DNA"/>
</dbReference>
<comment type="caution">
    <text evidence="6">The sequence shown here is derived from an EMBL/GenBank/DDBJ whole genome shotgun (WGS) entry which is preliminary data.</text>
</comment>
<dbReference type="RefSeq" id="WP_133802958.1">
    <property type="nucleotide sequence ID" value="NZ_SNWQ01000014.1"/>
</dbReference>
<dbReference type="Pfam" id="PF01522">
    <property type="entry name" value="Polysacc_deac_1"/>
    <property type="match status" value="1"/>
</dbReference>
<dbReference type="OrthoDB" id="3173508at2"/>
<dbReference type="InterPro" id="IPR011330">
    <property type="entry name" value="Glyco_hydro/deAcase_b/a-brl"/>
</dbReference>
<keyword evidence="7" id="KW-1185">Reference proteome</keyword>
<dbReference type="GO" id="GO:0005975">
    <property type="term" value="P:carbohydrate metabolic process"/>
    <property type="evidence" value="ECO:0007669"/>
    <property type="project" value="InterPro"/>
</dbReference>
<keyword evidence="2" id="KW-0378">Hydrolase</keyword>
<feature type="domain" description="NodB homology" evidence="5">
    <location>
        <begin position="78"/>
        <end position="249"/>
    </location>
</feature>
<evidence type="ECO:0000313" key="6">
    <source>
        <dbReference type="EMBL" id="TDO45013.1"/>
    </source>
</evidence>
<dbReference type="Proteomes" id="UP000295388">
    <property type="component" value="Unassembled WGS sequence"/>
</dbReference>
<evidence type="ECO:0000256" key="1">
    <source>
        <dbReference type="ARBA" id="ARBA00022723"/>
    </source>
</evidence>
<keyword evidence="1" id="KW-0479">Metal-binding</keyword>
<dbReference type="CDD" id="cd10917">
    <property type="entry name" value="CE4_NodB_like_6s_7s"/>
    <property type="match status" value="1"/>
</dbReference>
<evidence type="ECO:0000259" key="5">
    <source>
        <dbReference type="PROSITE" id="PS51677"/>
    </source>
</evidence>
<dbReference type="SUPFAM" id="SSF88713">
    <property type="entry name" value="Glycoside hydrolase/deacetylase"/>
    <property type="match status" value="1"/>
</dbReference>
<protein>
    <submittedName>
        <fullName evidence="6">Peptidoglycan/xylan/chitin deacetylase (PgdA/CDA1 family)</fullName>
    </submittedName>
</protein>
<dbReference type="AlphaFoldDB" id="A0A4R6K7N6"/>
<evidence type="ECO:0000313" key="7">
    <source>
        <dbReference type="Proteomes" id="UP000295388"/>
    </source>
</evidence>
<dbReference type="InterPro" id="IPR050248">
    <property type="entry name" value="Polysacc_deacetylase_ArnD"/>
</dbReference>
<accession>A0A4R6K7N6</accession>
<dbReference type="Gene3D" id="3.20.20.370">
    <property type="entry name" value="Glycoside hydrolase/deacetylase"/>
    <property type="match status" value="1"/>
</dbReference>
<evidence type="ECO:0000256" key="4">
    <source>
        <dbReference type="SAM" id="SignalP"/>
    </source>
</evidence>
<dbReference type="GO" id="GO:0016020">
    <property type="term" value="C:membrane"/>
    <property type="evidence" value="ECO:0007669"/>
    <property type="project" value="TreeGrafter"/>
</dbReference>
<keyword evidence="4" id="KW-0732">Signal</keyword>
<feature type="compositionally biased region" description="Low complexity" evidence="3">
    <location>
        <begin position="41"/>
        <end position="60"/>
    </location>
</feature>
<evidence type="ECO:0000256" key="3">
    <source>
        <dbReference type="SAM" id="MobiDB-lite"/>
    </source>
</evidence>
<reference evidence="6 7" key="1">
    <citation type="submission" date="2019-03" db="EMBL/GenBank/DDBJ databases">
        <title>Genomic Encyclopedia of Type Strains, Phase III (KMG-III): the genomes of soil and plant-associated and newly described type strains.</title>
        <authorList>
            <person name="Whitman W."/>
        </authorList>
    </citation>
    <scope>NUCLEOTIDE SEQUENCE [LARGE SCALE GENOMIC DNA]</scope>
    <source>
        <strain evidence="6 7">VKM Ac-2527</strain>
    </source>
</reference>
<dbReference type="InterPro" id="IPR002509">
    <property type="entry name" value="NODB_dom"/>
</dbReference>
<dbReference type="GO" id="GO:0046872">
    <property type="term" value="F:metal ion binding"/>
    <property type="evidence" value="ECO:0007669"/>
    <property type="project" value="UniProtKB-KW"/>
</dbReference>
<feature type="chain" id="PRO_5038423627" evidence="4">
    <location>
        <begin position="27"/>
        <end position="253"/>
    </location>
</feature>
<feature type="signal peptide" evidence="4">
    <location>
        <begin position="1"/>
        <end position="26"/>
    </location>
</feature>
<dbReference type="PANTHER" id="PTHR10587">
    <property type="entry name" value="GLYCOSYL TRANSFERASE-RELATED"/>
    <property type="match status" value="1"/>
</dbReference>
<dbReference type="GO" id="GO:0016810">
    <property type="term" value="F:hydrolase activity, acting on carbon-nitrogen (but not peptide) bonds"/>
    <property type="evidence" value="ECO:0007669"/>
    <property type="project" value="InterPro"/>
</dbReference>
<gene>
    <name evidence="6" type="ORF">EV643_114158</name>
</gene>
<organism evidence="6 7">
    <name type="scientific">Kribbella caucasensis</name>
    <dbReference type="NCBI Taxonomy" id="2512215"/>
    <lineage>
        <taxon>Bacteria</taxon>
        <taxon>Bacillati</taxon>
        <taxon>Actinomycetota</taxon>
        <taxon>Actinomycetes</taxon>
        <taxon>Propionibacteriales</taxon>
        <taxon>Kribbellaceae</taxon>
        <taxon>Kribbella</taxon>
    </lineage>
</organism>
<proteinExistence type="predicted"/>
<evidence type="ECO:0000256" key="2">
    <source>
        <dbReference type="ARBA" id="ARBA00022801"/>
    </source>
</evidence>
<dbReference type="PANTHER" id="PTHR10587:SF133">
    <property type="entry name" value="CHITIN DEACETYLASE 1-RELATED"/>
    <property type="match status" value="1"/>
</dbReference>
<sequence>MSRKLAAVVGTTVAAALVVCSMIAIALTRAHSPQPSIASHTTPTVTPTTTPSSPTTPRTTAGSPLSDPTAALAAGNKKVMFLSFDDGPDPLWTPKVLQVLRKYGAHATFFELGQMQGAHPGLREQILADGNTIGSHSITHPQLTAVSAAKRHHEIFDGPKSKCFRPPYGATNPKVRADIRAAGMTQVLWDIDPRDWAKPGATAIVNNVLHHAHRGGIILMHDGGGYRGQTVAALDQILATLTAQGWSFPAMDC</sequence>
<feature type="region of interest" description="Disordered" evidence="3">
    <location>
        <begin position="33"/>
        <end position="68"/>
    </location>
</feature>
<dbReference type="PROSITE" id="PS51677">
    <property type="entry name" value="NODB"/>
    <property type="match status" value="1"/>
</dbReference>
<name>A0A4R6K7N6_9ACTN</name>